<feature type="transmembrane region" description="Helical" evidence="1">
    <location>
        <begin position="31"/>
        <end position="50"/>
    </location>
</feature>
<protein>
    <submittedName>
        <fullName evidence="3">Endonuclease YncB(Thermonuclease family)</fullName>
    </submittedName>
</protein>
<evidence type="ECO:0000313" key="4">
    <source>
        <dbReference type="Proteomes" id="UP000546200"/>
    </source>
</evidence>
<gene>
    <name evidence="3" type="ORF">FHS94_003698</name>
</gene>
<keyword evidence="1" id="KW-0812">Transmembrane</keyword>
<organism evidence="3 4">
    <name type="scientific">Sphingomonas aerophila</name>
    <dbReference type="NCBI Taxonomy" id="1344948"/>
    <lineage>
        <taxon>Bacteria</taxon>
        <taxon>Pseudomonadati</taxon>
        <taxon>Pseudomonadota</taxon>
        <taxon>Alphaproteobacteria</taxon>
        <taxon>Sphingomonadales</taxon>
        <taxon>Sphingomonadaceae</taxon>
        <taxon>Sphingomonas</taxon>
    </lineage>
</organism>
<keyword evidence="3" id="KW-0255">Endonuclease</keyword>
<proteinExistence type="predicted"/>
<accession>A0A7W9EW17</accession>
<feature type="domain" description="TNase-like" evidence="2">
    <location>
        <begin position="83"/>
        <end position="144"/>
    </location>
</feature>
<keyword evidence="1" id="KW-0472">Membrane</keyword>
<dbReference type="RefSeq" id="WP_184060433.1">
    <property type="nucleotide sequence ID" value="NZ_JACIJK010000015.1"/>
</dbReference>
<sequence>MSFNRPFRAIPIQLGEHYRAKERRKRLRFNLLYGLLLGAAALIGGLIGIVSTADQSGLRPGYDDVVSGCTVTDGDTIRCSGERIRLLGIDAPEFPGHCRSGRVCAPGDPYVSKASLERAMVGSLRINRFGQDRYGRTLAAVSGDRGDLSCYQLEHSHAIYKSNWDNARRIARTCPSAALF</sequence>
<comment type="caution">
    <text evidence="3">The sequence shown here is derived from an EMBL/GenBank/DDBJ whole genome shotgun (WGS) entry which is preliminary data.</text>
</comment>
<dbReference type="Gene3D" id="2.40.50.90">
    <property type="match status" value="1"/>
</dbReference>
<keyword evidence="1" id="KW-1133">Transmembrane helix</keyword>
<evidence type="ECO:0000256" key="1">
    <source>
        <dbReference type="SAM" id="Phobius"/>
    </source>
</evidence>
<keyword evidence="4" id="KW-1185">Reference proteome</keyword>
<name>A0A7W9EW17_9SPHN</name>
<reference evidence="3 4" key="1">
    <citation type="submission" date="2020-08" db="EMBL/GenBank/DDBJ databases">
        <title>Genomic Encyclopedia of Type Strains, Phase IV (KMG-IV): sequencing the most valuable type-strain genomes for metagenomic binning, comparative biology and taxonomic classification.</title>
        <authorList>
            <person name="Goeker M."/>
        </authorList>
    </citation>
    <scope>NUCLEOTIDE SEQUENCE [LARGE SCALE GENOMIC DNA]</scope>
    <source>
        <strain evidence="3 4">DSM 100044</strain>
    </source>
</reference>
<dbReference type="GO" id="GO:0004519">
    <property type="term" value="F:endonuclease activity"/>
    <property type="evidence" value="ECO:0007669"/>
    <property type="project" value="UniProtKB-KW"/>
</dbReference>
<evidence type="ECO:0000259" key="2">
    <source>
        <dbReference type="Pfam" id="PF00565"/>
    </source>
</evidence>
<dbReference type="InterPro" id="IPR035437">
    <property type="entry name" value="SNase_OB-fold_sf"/>
</dbReference>
<dbReference type="Proteomes" id="UP000546200">
    <property type="component" value="Unassembled WGS sequence"/>
</dbReference>
<dbReference type="InterPro" id="IPR016071">
    <property type="entry name" value="Staphylococal_nuclease_OB-fold"/>
</dbReference>
<dbReference type="Pfam" id="PF00565">
    <property type="entry name" value="SNase"/>
    <property type="match status" value="1"/>
</dbReference>
<dbReference type="AlphaFoldDB" id="A0A7W9EW17"/>
<keyword evidence="3" id="KW-0540">Nuclease</keyword>
<dbReference type="SUPFAM" id="SSF50199">
    <property type="entry name" value="Staphylococcal nuclease"/>
    <property type="match status" value="1"/>
</dbReference>
<keyword evidence="3" id="KW-0378">Hydrolase</keyword>
<dbReference type="EMBL" id="JACIJK010000015">
    <property type="protein sequence ID" value="MBB5716826.1"/>
    <property type="molecule type" value="Genomic_DNA"/>
</dbReference>
<evidence type="ECO:0000313" key="3">
    <source>
        <dbReference type="EMBL" id="MBB5716826.1"/>
    </source>
</evidence>